<protein>
    <submittedName>
        <fullName evidence="2">Uncharacterized protein</fullName>
    </submittedName>
</protein>
<evidence type="ECO:0000313" key="3">
    <source>
        <dbReference type="Proteomes" id="UP000249396"/>
    </source>
</evidence>
<dbReference type="AlphaFoldDB" id="A0A2W4RAD5"/>
<dbReference type="EMBL" id="QJPH01000292">
    <property type="protein sequence ID" value="PZN79796.1"/>
    <property type="molecule type" value="Genomic_DNA"/>
</dbReference>
<proteinExistence type="predicted"/>
<organism evidence="2 3">
    <name type="scientific">Candidatus Methylumidiphilus alinenensis</name>
    <dbReference type="NCBI Taxonomy" id="2202197"/>
    <lineage>
        <taxon>Bacteria</taxon>
        <taxon>Pseudomonadati</taxon>
        <taxon>Pseudomonadota</taxon>
        <taxon>Gammaproteobacteria</taxon>
        <taxon>Methylococcales</taxon>
        <taxon>Candidatus Methylumidiphilus</taxon>
    </lineage>
</organism>
<reference evidence="2 3" key="1">
    <citation type="journal article" date="2018" name="Aquat. Microb. Ecol.">
        <title>Gammaproteobacterial methanotrophs dominate.</title>
        <authorList>
            <person name="Rissanen A.J."/>
            <person name="Saarenheimo J."/>
            <person name="Tiirola M."/>
            <person name="Peura S."/>
            <person name="Aalto S.L."/>
            <person name="Karvinen A."/>
            <person name="Nykanen H."/>
        </authorList>
    </citation>
    <scope>NUCLEOTIDE SEQUENCE [LARGE SCALE GENOMIC DNA]</scope>
    <source>
        <strain evidence="2">AMbin10</strain>
    </source>
</reference>
<comment type="caution">
    <text evidence="2">The sequence shown here is derived from an EMBL/GenBank/DDBJ whole genome shotgun (WGS) entry which is preliminary data.</text>
</comment>
<gene>
    <name evidence="2" type="ORF">DM484_10880</name>
</gene>
<sequence length="66" mass="6733">MAVWLDVERSHGQAGTSTKPDGKAGIGQGFTVCQRTATKKARATGASLHGLAGQADCQKSACTEKG</sequence>
<evidence type="ECO:0000256" key="1">
    <source>
        <dbReference type="SAM" id="MobiDB-lite"/>
    </source>
</evidence>
<accession>A0A2W4RAD5</accession>
<dbReference type="Proteomes" id="UP000249396">
    <property type="component" value="Unassembled WGS sequence"/>
</dbReference>
<feature type="compositionally biased region" description="Basic and acidic residues" evidence="1">
    <location>
        <begin position="1"/>
        <end position="11"/>
    </location>
</feature>
<evidence type="ECO:0000313" key="2">
    <source>
        <dbReference type="EMBL" id="PZN79796.1"/>
    </source>
</evidence>
<name>A0A2W4RAD5_9GAMM</name>
<feature type="region of interest" description="Disordered" evidence="1">
    <location>
        <begin position="1"/>
        <end position="25"/>
    </location>
</feature>